<protein>
    <recommendedName>
        <fullName evidence="1">DUF6966 domain-containing protein</fullName>
    </recommendedName>
</protein>
<dbReference type="EMBL" id="CP046621">
    <property type="protein sequence ID" value="QGW77099.1"/>
    <property type="molecule type" value="Genomic_DNA"/>
</dbReference>
<evidence type="ECO:0000259" key="1">
    <source>
        <dbReference type="Pfam" id="PF22294"/>
    </source>
</evidence>
<sequence>MINTAELTAIMLRISELLRLGDRLDWAALLDEYRAELPHNTTDTLSKISLLFGGMGSINDIVLYNNGQPMIKENNELDQLLSKLHDRCRNH</sequence>
<keyword evidence="3" id="KW-1185">Reference proteome</keyword>
<organism evidence="2 3">
    <name type="scientific">Pseudomonas alkylphenolica</name>
    <dbReference type="NCBI Taxonomy" id="237609"/>
    <lineage>
        <taxon>Bacteria</taxon>
        <taxon>Pseudomonadati</taxon>
        <taxon>Pseudomonadota</taxon>
        <taxon>Gammaproteobacteria</taxon>
        <taxon>Pseudomonadales</taxon>
        <taxon>Pseudomonadaceae</taxon>
        <taxon>Pseudomonas</taxon>
    </lineage>
</organism>
<dbReference type="AlphaFoldDB" id="A0A6I6GVT6"/>
<dbReference type="InterPro" id="IPR054239">
    <property type="entry name" value="DUF6966"/>
</dbReference>
<proteinExistence type="predicted"/>
<accession>A0A6I6GVT6</accession>
<name>A0A6I6GVT6_9PSED</name>
<dbReference type="Proteomes" id="UP000426235">
    <property type="component" value="Chromosome"/>
</dbReference>
<feature type="domain" description="DUF6966" evidence="1">
    <location>
        <begin position="24"/>
        <end position="70"/>
    </location>
</feature>
<gene>
    <name evidence="2" type="ORF">GPJ81_10555</name>
</gene>
<evidence type="ECO:0000313" key="3">
    <source>
        <dbReference type="Proteomes" id="UP000426235"/>
    </source>
</evidence>
<reference evidence="2" key="1">
    <citation type="submission" date="2019-12" db="EMBL/GenBank/DDBJ databases">
        <title>Hybrid Genome Assemblies of two High G+C Isolates from Undergraduate Microbiology Courses.</title>
        <authorList>
            <person name="Ne Ville C.J."/>
            <person name="Enright D."/>
            <person name="Hernandez I."/>
            <person name="Dodsworth J."/>
            <person name="Orwin P.M."/>
        </authorList>
    </citation>
    <scope>NUCLEOTIDE SEQUENCE [LARGE SCALE GENOMIC DNA]</scope>
    <source>
        <strain evidence="2">Neo</strain>
    </source>
</reference>
<dbReference type="RefSeq" id="WP_157192121.1">
    <property type="nucleotide sequence ID" value="NZ_CP046621.1"/>
</dbReference>
<dbReference type="Pfam" id="PF22294">
    <property type="entry name" value="DUF6966"/>
    <property type="match status" value="1"/>
</dbReference>
<evidence type="ECO:0000313" key="2">
    <source>
        <dbReference type="EMBL" id="QGW77099.1"/>
    </source>
</evidence>